<feature type="non-terminal residue" evidence="2">
    <location>
        <position position="116"/>
    </location>
</feature>
<name>A0A2N0QGQ4_9GLOM</name>
<protein>
    <recommendedName>
        <fullName evidence="1">SLH domain-containing protein</fullName>
    </recommendedName>
</protein>
<accession>A0A2N0QGQ4</accession>
<dbReference type="PROSITE" id="PS51272">
    <property type="entry name" value="SLH"/>
    <property type="match status" value="1"/>
</dbReference>
<sequence length="116" mass="12801">MFNQPKRYKKFLATTATASLVASAMAPIAASATPTDITNNDHEKGILNPLELGYVTGKADGTFAPNEKITRGQVVLMLGKWAEAQGIEVPADYLEKEYFTDYPSYLTDDNKKYYAL</sequence>
<reference evidence="2 3" key="2">
    <citation type="submission" date="2017-10" db="EMBL/GenBank/DDBJ databases">
        <title>Genome analyses suggest a sexual origin of heterokaryosis in a supposedly ancient asexual fungus.</title>
        <authorList>
            <person name="Corradi N."/>
            <person name="Sedzielewska K."/>
            <person name="Noel J."/>
            <person name="Charron P."/>
            <person name="Farinelli L."/>
            <person name="Marton T."/>
            <person name="Kruger M."/>
            <person name="Pelin A."/>
            <person name="Brachmann A."/>
            <person name="Corradi N."/>
        </authorList>
    </citation>
    <scope>NUCLEOTIDE SEQUENCE [LARGE SCALE GENOMIC DNA]</scope>
    <source>
        <strain evidence="2 3">A1</strain>
    </source>
</reference>
<comment type="caution">
    <text evidence="2">The sequence shown here is derived from an EMBL/GenBank/DDBJ whole genome shotgun (WGS) entry which is preliminary data.</text>
</comment>
<gene>
    <name evidence="2" type="ORF">RhiirA1_486971</name>
</gene>
<organism evidence="2 3">
    <name type="scientific">Rhizophagus irregularis</name>
    <dbReference type="NCBI Taxonomy" id="588596"/>
    <lineage>
        <taxon>Eukaryota</taxon>
        <taxon>Fungi</taxon>
        <taxon>Fungi incertae sedis</taxon>
        <taxon>Mucoromycota</taxon>
        <taxon>Glomeromycotina</taxon>
        <taxon>Glomeromycetes</taxon>
        <taxon>Glomerales</taxon>
        <taxon>Glomeraceae</taxon>
        <taxon>Rhizophagus</taxon>
    </lineage>
</organism>
<dbReference type="Proteomes" id="UP000232688">
    <property type="component" value="Unassembled WGS sequence"/>
</dbReference>
<dbReference type="VEuPathDB" id="FungiDB:RhiirA1_486971"/>
<dbReference type="AlphaFoldDB" id="A0A2N0QGQ4"/>
<dbReference type="InterPro" id="IPR001119">
    <property type="entry name" value="SLH_dom"/>
</dbReference>
<dbReference type="Pfam" id="PF00395">
    <property type="entry name" value="SLH"/>
    <property type="match status" value="1"/>
</dbReference>
<dbReference type="EMBL" id="LLXH01010611">
    <property type="protein sequence ID" value="PKC50241.1"/>
    <property type="molecule type" value="Genomic_DNA"/>
</dbReference>
<reference evidence="2 3" key="1">
    <citation type="submission" date="2017-10" db="EMBL/GenBank/DDBJ databases">
        <title>Extensive intraspecific genome diversity in a model arbuscular mycorrhizal fungus.</title>
        <authorList>
            <person name="Chen E.C.H."/>
            <person name="Morin E."/>
            <person name="Baudet D."/>
            <person name="Noel J."/>
            <person name="Ndikumana S."/>
            <person name="Charron P."/>
            <person name="St-Onge C."/>
            <person name="Giorgi J."/>
            <person name="Grigoriev I.V."/>
            <person name="Roux C."/>
            <person name="Martin F.M."/>
            <person name="Corradi N."/>
        </authorList>
    </citation>
    <scope>NUCLEOTIDE SEQUENCE [LARGE SCALE GENOMIC DNA]</scope>
    <source>
        <strain evidence="2 3">A1</strain>
    </source>
</reference>
<evidence type="ECO:0000259" key="1">
    <source>
        <dbReference type="PROSITE" id="PS51272"/>
    </source>
</evidence>
<proteinExistence type="predicted"/>
<evidence type="ECO:0000313" key="3">
    <source>
        <dbReference type="Proteomes" id="UP000232688"/>
    </source>
</evidence>
<evidence type="ECO:0000313" key="2">
    <source>
        <dbReference type="EMBL" id="PKC50241.1"/>
    </source>
</evidence>
<feature type="domain" description="SLH" evidence="1">
    <location>
        <begin position="29"/>
        <end position="92"/>
    </location>
</feature>